<name>A0A2H3P322_9BACT</name>
<accession>A0A2H3P322</accession>
<dbReference type="RefSeq" id="WP_141491531.1">
    <property type="nucleotide sequence ID" value="NZ_PDEP01000002.1"/>
</dbReference>
<dbReference type="AlphaFoldDB" id="A0A2H3P322"/>
<feature type="transmembrane region" description="Helical" evidence="1">
    <location>
        <begin position="96"/>
        <end position="118"/>
    </location>
</feature>
<keyword evidence="1" id="KW-0472">Membrane</keyword>
<gene>
    <name evidence="2" type="ORF">CRI93_02685</name>
</gene>
<evidence type="ECO:0000313" key="2">
    <source>
        <dbReference type="EMBL" id="PEN08682.1"/>
    </source>
</evidence>
<feature type="transmembrane region" description="Helical" evidence="1">
    <location>
        <begin position="130"/>
        <end position="148"/>
    </location>
</feature>
<keyword evidence="1" id="KW-1133">Transmembrane helix</keyword>
<sequence>MSTLRTIAVRLLLMGLLFIGYWTAWRPMRGVVLNEAAVPVLQWSAPSEAAVQARGGPVRITLSSGTQTSLPAPAGIPFLLPALFLVAAFPKHGYWLFFWAGHCLLFACMVAAWSAALMAWPGAFGVADFLQTYGVDLYSLGVPVALWVRHRQHA</sequence>
<keyword evidence="3" id="KW-1185">Reference proteome</keyword>
<evidence type="ECO:0000313" key="3">
    <source>
        <dbReference type="Proteomes" id="UP000221024"/>
    </source>
</evidence>
<evidence type="ECO:0000256" key="1">
    <source>
        <dbReference type="SAM" id="Phobius"/>
    </source>
</evidence>
<protein>
    <submittedName>
        <fullName evidence="2">Uncharacterized protein</fullName>
    </submittedName>
</protein>
<dbReference type="Proteomes" id="UP000221024">
    <property type="component" value="Unassembled WGS sequence"/>
</dbReference>
<feature type="transmembrane region" description="Helical" evidence="1">
    <location>
        <begin position="70"/>
        <end position="89"/>
    </location>
</feature>
<reference evidence="2 3" key="1">
    <citation type="submission" date="2017-10" db="EMBL/GenBank/DDBJ databases">
        <title>Draft genome of Longimonas halophila.</title>
        <authorList>
            <person name="Goh K.M."/>
            <person name="Shamsir M.S."/>
            <person name="Lim S.W."/>
        </authorList>
    </citation>
    <scope>NUCLEOTIDE SEQUENCE [LARGE SCALE GENOMIC DNA]</scope>
    <source>
        <strain evidence="2 3">KCTC 42399</strain>
    </source>
</reference>
<organism evidence="2 3">
    <name type="scientific">Longimonas halophila</name>
    <dbReference type="NCBI Taxonomy" id="1469170"/>
    <lineage>
        <taxon>Bacteria</taxon>
        <taxon>Pseudomonadati</taxon>
        <taxon>Rhodothermota</taxon>
        <taxon>Rhodothermia</taxon>
        <taxon>Rhodothermales</taxon>
        <taxon>Salisaetaceae</taxon>
        <taxon>Longimonas</taxon>
    </lineage>
</organism>
<feature type="transmembrane region" description="Helical" evidence="1">
    <location>
        <begin position="7"/>
        <end position="25"/>
    </location>
</feature>
<keyword evidence="1" id="KW-0812">Transmembrane</keyword>
<dbReference type="EMBL" id="PDEP01000002">
    <property type="protein sequence ID" value="PEN08682.1"/>
    <property type="molecule type" value="Genomic_DNA"/>
</dbReference>
<comment type="caution">
    <text evidence="2">The sequence shown here is derived from an EMBL/GenBank/DDBJ whole genome shotgun (WGS) entry which is preliminary data.</text>
</comment>
<proteinExistence type="predicted"/>